<evidence type="ECO:0000313" key="3">
    <source>
        <dbReference type="Proteomes" id="UP000768471"/>
    </source>
</evidence>
<dbReference type="InterPro" id="IPR004675">
    <property type="entry name" value="AhpD_core"/>
</dbReference>
<dbReference type="InterPro" id="IPR029032">
    <property type="entry name" value="AhpD-like"/>
</dbReference>
<dbReference type="SUPFAM" id="SSF69118">
    <property type="entry name" value="AhpD-like"/>
    <property type="match status" value="1"/>
</dbReference>
<comment type="caution">
    <text evidence="2">The sequence shown here is derived from an EMBL/GenBank/DDBJ whole genome shotgun (WGS) entry which is preliminary data.</text>
</comment>
<name>A0ABS0NC19_9NEIS</name>
<feature type="domain" description="Carboxymuconolactone decarboxylase-like" evidence="1">
    <location>
        <begin position="41"/>
        <end position="122"/>
    </location>
</feature>
<sequence>MARLPVHTVETAPEAAKPRVEAALKANGFIPNLIGVLANAPEALAFYQEVGKLNAANSLTPGEVEVVQIIAAKTNECGFCVAGHTKIATLKKLLSEQAIQASRALNPAGFDDAKLAALAAFTQAVMAKKGAVSDAELQAFLAAGYNQQQAVEVVMGVALATLCNYANNLAQSDINPELQDYA</sequence>
<evidence type="ECO:0000313" key="2">
    <source>
        <dbReference type="EMBL" id="MBH5329864.1"/>
    </source>
</evidence>
<dbReference type="RefSeq" id="WP_197903696.1">
    <property type="nucleotide sequence ID" value="NZ_JACSGR010000007.1"/>
</dbReference>
<reference evidence="2 3" key="1">
    <citation type="submission" date="2020-09" db="EMBL/GenBank/DDBJ databases">
        <title>Eikenella S3660 sp. nov., isolated from a throat swab.</title>
        <authorList>
            <person name="Buhl M."/>
        </authorList>
    </citation>
    <scope>NUCLEOTIDE SEQUENCE [LARGE SCALE GENOMIC DNA]</scope>
    <source>
        <strain evidence="2 3">S3360</strain>
    </source>
</reference>
<gene>
    <name evidence="2" type="ORF">H9Q10_09325</name>
</gene>
<accession>A0ABS0NC19</accession>
<evidence type="ECO:0000259" key="1">
    <source>
        <dbReference type="Pfam" id="PF02627"/>
    </source>
</evidence>
<dbReference type="PANTHER" id="PTHR35446">
    <property type="entry name" value="SI:CH211-175M2.5"/>
    <property type="match status" value="1"/>
</dbReference>
<proteinExistence type="predicted"/>
<dbReference type="NCBIfam" id="TIGR00778">
    <property type="entry name" value="ahpD_dom"/>
    <property type="match status" value="1"/>
</dbReference>
<dbReference type="Gene3D" id="1.20.1290.10">
    <property type="entry name" value="AhpD-like"/>
    <property type="match status" value="1"/>
</dbReference>
<dbReference type="Proteomes" id="UP000768471">
    <property type="component" value="Unassembled WGS sequence"/>
</dbReference>
<protein>
    <submittedName>
        <fullName evidence="2">Carboxymuconolactone decarboxylase family protein</fullName>
    </submittedName>
</protein>
<dbReference type="Pfam" id="PF02627">
    <property type="entry name" value="CMD"/>
    <property type="match status" value="1"/>
</dbReference>
<dbReference type="InterPro" id="IPR003779">
    <property type="entry name" value="CMD-like"/>
</dbReference>
<dbReference type="EMBL" id="JACSGR010000007">
    <property type="protein sequence ID" value="MBH5329864.1"/>
    <property type="molecule type" value="Genomic_DNA"/>
</dbReference>
<keyword evidence="3" id="KW-1185">Reference proteome</keyword>
<dbReference type="PANTHER" id="PTHR35446:SF3">
    <property type="entry name" value="CMD DOMAIN-CONTAINING PROTEIN"/>
    <property type="match status" value="1"/>
</dbReference>
<organism evidence="2 3">
    <name type="scientific">Eikenella glucosivorans</name>
    <dbReference type="NCBI Taxonomy" id="2766967"/>
    <lineage>
        <taxon>Bacteria</taxon>
        <taxon>Pseudomonadati</taxon>
        <taxon>Pseudomonadota</taxon>
        <taxon>Betaproteobacteria</taxon>
        <taxon>Neisseriales</taxon>
        <taxon>Neisseriaceae</taxon>
        <taxon>Eikenella</taxon>
    </lineage>
</organism>